<keyword evidence="4" id="KW-0479">Metal-binding</keyword>
<dbReference type="CDD" id="cd01335">
    <property type="entry name" value="Radical_SAM"/>
    <property type="match status" value="1"/>
</dbReference>
<evidence type="ECO:0000256" key="1">
    <source>
        <dbReference type="ARBA" id="ARBA00001966"/>
    </source>
</evidence>
<dbReference type="InterPro" id="IPR017200">
    <property type="entry name" value="PqqE-like"/>
</dbReference>
<dbReference type="InterPro" id="IPR013785">
    <property type="entry name" value="Aldolase_TIM"/>
</dbReference>
<evidence type="ECO:0000256" key="5">
    <source>
        <dbReference type="ARBA" id="ARBA00023004"/>
    </source>
</evidence>
<keyword evidence="3" id="KW-0949">S-adenosyl-L-methionine</keyword>
<dbReference type="Pfam" id="PF04055">
    <property type="entry name" value="Radical_SAM"/>
    <property type="match status" value="1"/>
</dbReference>
<dbReference type="PROSITE" id="PS51918">
    <property type="entry name" value="RADICAL_SAM"/>
    <property type="match status" value="1"/>
</dbReference>
<dbReference type="GO" id="GO:0051539">
    <property type="term" value="F:4 iron, 4 sulfur cluster binding"/>
    <property type="evidence" value="ECO:0007669"/>
    <property type="project" value="UniProtKB-KW"/>
</dbReference>
<evidence type="ECO:0000256" key="2">
    <source>
        <dbReference type="ARBA" id="ARBA00022485"/>
    </source>
</evidence>
<reference evidence="8 9" key="1">
    <citation type="journal article" date="2016" name="Nat. Commun.">
        <title>Thousands of microbial genomes shed light on interconnected biogeochemical processes in an aquifer system.</title>
        <authorList>
            <person name="Anantharaman K."/>
            <person name="Brown C.T."/>
            <person name="Hug L.A."/>
            <person name="Sharon I."/>
            <person name="Castelle C.J."/>
            <person name="Probst A.J."/>
            <person name="Thomas B.C."/>
            <person name="Singh A."/>
            <person name="Wilkins M.J."/>
            <person name="Karaoz U."/>
            <person name="Brodie E.L."/>
            <person name="Williams K.H."/>
            <person name="Hubbard S.S."/>
            <person name="Banfield J.F."/>
        </authorList>
    </citation>
    <scope>NUCLEOTIDE SEQUENCE [LARGE SCALE GENOMIC DNA]</scope>
</reference>
<keyword evidence="2" id="KW-0004">4Fe-4S</keyword>
<dbReference type="PIRSF" id="PIRSF037420">
    <property type="entry name" value="PQQ_syn_pqqE"/>
    <property type="match status" value="1"/>
</dbReference>
<evidence type="ECO:0000259" key="7">
    <source>
        <dbReference type="PROSITE" id="PS51918"/>
    </source>
</evidence>
<evidence type="ECO:0000256" key="3">
    <source>
        <dbReference type="ARBA" id="ARBA00022691"/>
    </source>
</evidence>
<dbReference type="SFLD" id="SFLDG01386">
    <property type="entry name" value="main_SPASM_domain-containing"/>
    <property type="match status" value="1"/>
</dbReference>
<dbReference type="InterPro" id="IPR058240">
    <property type="entry name" value="rSAM_sf"/>
</dbReference>
<proteinExistence type="predicted"/>
<evidence type="ECO:0000256" key="4">
    <source>
        <dbReference type="ARBA" id="ARBA00022723"/>
    </source>
</evidence>
<dbReference type="InterPro" id="IPR023885">
    <property type="entry name" value="4Fe4S-binding_SPASM_dom"/>
</dbReference>
<evidence type="ECO:0000313" key="8">
    <source>
        <dbReference type="EMBL" id="OGY53280.1"/>
    </source>
</evidence>
<dbReference type="SFLD" id="SFLDG01067">
    <property type="entry name" value="SPASM/twitch_domain_containing"/>
    <property type="match status" value="1"/>
</dbReference>
<accession>A0A1G1YNQ5</accession>
<name>A0A1G1YNQ5_9BACT</name>
<keyword evidence="5" id="KW-0408">Iron</keyword>
<dbReference type="SFLD" id="SFLDS00029">
    <property type="entry name" value="Radical_SAM"/>
    <property type="match status" value="1"/>
</dbReference>
<comment type="caution">
    <text evidence="8">The sequence shown here is derived from an EMBL/GenBank/DDBJ whole genome shotgun (WGS) entry which is preliminary data.</text>
</comment>
<dbReference type="SUPFAM" id="SSF102114">
    <property type="entry name" value="Radical SAM enzymes"/>
    <property type="match status" value="1"/>
</dbReference>
<dbReference type="Gene3D" id="3.20.20.70">
    <property type="entry name" value="Aldolase class I"/>
    <property type="match status" value="1"/>
</dbReference>
<evidence type="ECO:0000256" key="6">
    <source>
        <dbReference type="ARBA" id="ARBA00023014"/>
    </source>
</evidence>
<dbReference type="GO" id="GO:0046872">
    <property type="term" value="F:metal ion binding"/>
    <property type="evidence" value="ECO:0007669"/>
    <property type="project" value="UniProtKB-KW"/>
</dbReference>
<comment type="cofactor">
    <cofactor evidence="1">
        <name>[4Fe-4S] cluster</name>
        <dbReference type="ChEBI" id="CHEBI:49883"/>
    </cofactor>
</comment>
<dbReference type="GO" id="GO:0003824">
    <property type="term" value="F:catalytic activity"/>
    <property type="evidence" value="ECO:0007669"/>
    <property type="project" value="InterPro"/>
</dbReference>
<organism evidence="8 9">
    <name type="scientific">Candidatus Buchananbacteria bacterium RIFCSPLOWO2_01_FULL_39_33</name>
    <dbReference type="NCBI Taxonomy" id="1797543"/>
    <lineage>
        <taxon>Bacteria</taxon>
        <taxon>Candidatus Buchananiibacteriota</taxon>
    </lineage>
</organism>
<dbReference type="InterPro" id="IPR050377">
    <property type="entry name" value="Radical_SAM_PqqE_MftC-like"/>
</dbReference>
<dbReference type="PANTHER" id="PTHR11228:SF7">
    <property type="entry name" value="PQQA PEPTIDE CYCLASE"/>
    <property type="match status" value="1"/>
</dbReference>
<feature type="domain" description="Radical SAM core" evidence="7">
    <location>
        <begin position="3"/>
        <end position="217"/>
    </location>
</feature>
<evidence type="ECO:0000313" key="9">
    <source>
        <dbReference type="Proteomes" id="UP000177376"/>
    </source>
</evidence>
<dbReference type="PANTHER" id="PTHR11228">
    <property type="entry name" value="RADICAL SAM DOMAIN PROTEIN"/>
    <property type="match status" value="1"/>
</dbReference>
<dbReference type="NCBIfam" id="TIGR04085">
    <property type="entry name" value="rSAM_more_4Fe4S"/>
    <property type="match status" value="1"/>
</dbReference>
<dbReference type="Proteomes" id="UP000177376">
    <property type="component" value="Unassembled WGS sequence"/>
</dbReference>
<keyword evidence="6" id="KW-0411">Iron-sulfur</keyword>
<gene>
    <name evidence="8" type="ORF">A3A02_03255</name>
</gene>
<dbReference type="AlphaFoldDB" id="A0A1G1YNQ5"/>
<dbReference type="InterPro" id="IPR007197">
    <property type="entry name" value="rSAM"/>
</dbReference>
<protein>
    <recommendedName>
        <fullName evidence="7">Radical SAM core domain-containing protein</fullName>
    </recommendedName>
</protein>
<dbReference type="Pfam" id="PF13186">
    <property type="entry name" value="SPASM"/>
    <property type="match status" value="1"/>
</dbReference>
<sequence>MSGHKLEVALLEVTKRCNLHCLICGSDAKKQASSGELTIEEWLDVVSRLKKLGLKLAVLSGGEPTLKSGLEKLIAHLGNLSLEYSIISNGLLFPRRLLAIAKEIKPYVIGLSIDGQPENHDRLRGQGSFTGLQKTISLLQENDIPVSVNTTVHKNNFRDLPWILEFICQNKIIAWQIQLAMPFGRMKESAHLVLDQQEFARLCVFIYKARKLFPGIRIVAADDFAWASKGLIRDCHWLGCSAGLSSIAIGARGEVWGCLSLNGCQSEGNIRQKPIEDIWNDPNLFAYNRQFNERNLNLSCRQCQEKEVCRGGCKAQSYSMTGRFNCSPFCFLRTVKSEAQGGKTDE</sequence>
<dbReference type="EMBL" id="MHIM01000001">
    <property type="protein sequence ID" value="OGY53280.1"/>
    <property type="molecule type" value="Genomic_DNA"/>
</dbReference>